<evidence type="ECO:0000313" key="1">
    <source>
        <dbReference type="EMBL" id="CAD9560346.1"/>
    </source>
</evidence>
<accession>A0A7S2JXE2</accession>
<protein>
    <submittedName>
        <fullName evidence="1">Uncharacterized protein</fullName>
    </submittedName>
</protein>
<organism evidence="1">
    <name type="scientific">Leptocylindrus danicus</name>
    <dbReference type="NCBI Taxonomy" id="163516"/>
    <lineage>
        <taxon>Eukaryota</taxon>
        <taxon>Sar</taxon>
        <taxon>Stramenopiles</taxon>
        <taxon>Ochrophyta</taxon>
        <taxon>Bacillariophyta</taxon>
        <taxon>Coscinodiscophyceae</taxon>
        <taxon>Chaetocerotophycidae</taxon>
        <taxon>Leptocylindrales</taxon>
        <taxon>Leptocylindraceae</taxon>
        <taxon>Leptocylindrus</taxon>
    </lineage>
</organism>
<proteinExistence type="predicted"/>
<name>A0A7S2JXE2_9STRA</name>
<sequence>MGEESKLLLRQSNFSPQSQIQHYDIEWFDHAFIQPTPVNYPNNLHDRRKIPSNKCSIQVSPVPHEGNATTRQQLQCVGLRNARVDQYAVVNPSYCLGKWDYSRGSSLYF</sequence>
<reference evidence="1" key="1">
    <citation type="submission" date="2021-01" db="EMBL/GenBank/DDBJ databases">
        <authorList>
            <person name="Corre E."/>
            <person name="Pelletier E."/>
            <person name="Niang G."/>
            <person name="Scheremetjew M."/>
            <person name="Finn R."/>
            <person name="Kale V."/>
            <person name="Holt S."/>
            <person name="Cochrane G."/>
            <person name="Meng A."/>
            <person name="Brown T."/>
            <person name="Cohen L."/>
        </authorList>
    </citation>
    <scope>NUCLEOTIDE SEQUENCE</scope>
    <source>
        <strain evidence="1">B650</strain>
    </source>
</reference>
<dbReference type="EMBL" id="HBGY01004104">
    <property type="protein sequence ID" value="CAD9560346.1"/>
    <property type="molecule type" value="Transcribed_RNA"/>
</dbReference>
<dbReference type="AlphaFoldDB" id="A0A7S2JXE2"/>
<gene>
    <name evidence="1" type="ORF">LDAN0321_LOCUS2505</name>
</gene>